<name>A0AAE1NZW3_9EUCA</name>
<accession>A0AAE1NZW3</accession>
<gene>
    <name evidence="1" type="ORF">Pmani_029497</name>
</gene>
<dbReference type="AlphaFoldDB" id="A0AAE1NZW3"/>
<reference evidence="1" key="1">
    <citation type="submission" date="2023-11" db="EMBL/GenBank/DDBJ databases">
        <title>Genome assemblies of two species of porcelain crab, Petrolisthes cinctipes and Petrolisthes manimaculis (Anomura: Porcellanidae).</title>
        <authorList>
            <person name="Angst P."/>
        </authorList>
    </citation>
    <scope>NUCLEOTIDE SEQUENCE</scope>
    <source>
        <strain evidence="1">PB745_02</strain>
        <tissue evidence="1">Gill</tissue>
    </source>
</reference>
<evidence type="ECO:0000313" key="2">
    <source>
        <dbReference type="Proteomes" id="UP001292094"/>
    </source>
</evidence>
<protein>
    <submittedName>
        <fullName evidence="1">Uncharacterized protein</fullName>
    </submittedName>
</protein>
<comment type="caution">
    <text evidence="1">The sequence shown here is derived from an EMBL/GenBank/DDBJ whole genome shotgun (WGS) entry which is preliminary data.</text>
</comment>
<keyword evidence="2" id="KW-1185">Reference proteome</keyword>
<evidence type="ECO:0000313" key="1">
    <source>
        <dbReference type="EMBL" id="KAK4298132.1"/>
    </source>
</evidence>
<dbReference type="Proteomes" id="UP001292094">
    <property type="component" value="Unassembled WGS sequence"/>
</dbReference>
<organism evidence="1 2">
    <name type="scientific">Petrolisthes manimaculis</name>
    <dbReference type="NCBI Taxonomy" id="1843537"/>
    <lineage>
        <taxon>Eukaryota</taxon>
        <taxon>Metazoa</taxon>
        <taxon>Ecdysozoa</taxon>
        <taxon>Arthropoda</taxon>
        <taxon>Crustacea</taxon>
        <taxon>Multicrustacea</taxon>
        <taxon>Malacostraca</taxon>
        <taxon>Eumalacostraca</taxon>
        <taxon>Eucarida</taxon>
        <taxon>Decapoda</taxon>
        <taxon>Pleocyemata</taxon>
        <taxon>Anomura</taxon>
        <taxon>Galatheoidea</taxon>
        <taxon>Porcellanidae</taxon>
        <taxon>Petrolisthes</taxon>
    </lineage>
</organism>
<proteinExistence type="predicted"/>
<dbReference type="EMBL" id="JAWZYT010003494">
    <property type="protein sequence ID" value="KAK4298132.1"/>
    <property type="molecule type" value="Genomic_DNA"/>
</dbReference>
<sequence>MSLLILTHYRALNPLRGHEKCNDICNTLNKRKSPITTSLAATMSLQSKCNISHQLPGLAGGMVVEEVFTYCCNTSKHFSLPSQVGCQGLLACPSACLRSVLLPPRVDSSLFLPSLIASLALPCVYAGGEGWIWVVDGVGGSDDAG</sequence>